<sequence>KVVGWKFFEGVPGLCRTIGVFCTISCVGSLMTLSAMSCNRYVLIVHHAHYRRIFTLRNCLLACVGIYLLGFFLTALNFFGVGDHSFDMKSYECVWDRMASHDYTIVFSIVLVWIPICVVGFTYSRMYAFVKNARRNLNKHPKVSASNGNTLQLPGRLQLAEVSSVSSTRVATENDFVKVSPLDAQDGTEENEKVPQRNSEAGDSGFVGESGAAAPRVSFSPTLDKKEPKATNPRRSRRPGVILPELKLARPLFIIYV</sequence>
<keyword evidence="3 9" id="KW-0812">Transmembrane</keyword>
<evidence type="ECO:0000256" key="5">
    <source>
        <dbReference type="ARBA" id="ARBA00023040"/>
    </source>
</evidence>
<keyword evidence="14" id="KW-1185">Reference proteome</keyword>
<feature type="non-terminal residue" evidence="13">
    <location>
        <position position="1"/>
    </location>
</feature>
<gene>
    <name evidence="13" type="ORF">BaRGS_00005087</name>
</gene>
<dbReference type="Proteomes" id="UP001519460">
    <property type="component" value="Unassembled WGS sequence"/>
</dbReference>
<dbReference type="Gene3D" id="1.20.1070.10">
    <property type="entry name" value="Rhodopsin 7-helix transmembrane proteins"/>
    <property type="match status" value="1"/>
</dbReference>
<keyword evidence="7 9" id="KW-0675">Receptor</keyword>
<evidence type="ECO:0000256" key="11">
    <source>
        <dbReference type="SAM" id="Phobius"/>
    </source>
</evidence>
<evidence type="ECO:0000313" key="14">
    <source>
        <dbReference type="Proteomes" id="UP001519460"/>
    </source>
</evidence>
<dbReference type="GO" id="GO:0004930">
    <property type="term" value="F:G protein-coupled receptor activity"/>
    <property type="evidence" value="ECO:0007669"/>
    <property type="project" value="UniProtKB-KW"/>
</dbReference>
<proteinExistence type="inferred from homology"/>
<dbReference type="CDD" id="cd00637">
    <property type="entry name" value="7tm_classA_rhodopsin-like"/>
    <property type="match status" value="1"/>
</dbReference>
<dbReference type="PRINTS" id="PR00237">
    <property type="entry name" value="GPCRRHODOPSN"/>
</dbReference>
<feature type="region of interest" description="Disordered" evidence="10">
    <location>
        <begin position="181"/>
        <end position="238"/>
    </location>
</feature>
<evidence type="ECO:0000256" key="3">
    <source>
        <dbReference type="ARBA" id="ARBA00022692"/>
    </source>
</evidence>
<comment type="similarity">
    <text evidence="9">Belongs to the G-protein coupled receptor 1 family.</text>
</comment>
<dbReference type="PANTHER" id="PTHR24228">
    <property type="entry name" value="B2 BRADYKININ RECEPTOR/ANGIOTENSIN II RECEPTOR"/>
    <property type="match status" value="1"/>
</dbReference>
<keyword evidence="8 9" id="KW-0807">Transducer</keyword>
<feature type="transmembrane region" description="Helical" evidence="11">
    <location>
        <begin position="105"/>
        <end position="130"/>
    </location>
</feature>
<accession>A0ABD0LWH8</accession>
<evidence type="ECO:0000256" key="1">
    <source>
        <dbReference type="ARBA" id="ARBA00004651"/>
    </source>
</evidence>
<feature type="transmembrane region" description="Helical" evidence="11">
    <location>
        <begin position="18"/>
        <end position="38"/>
    </location>
</feature>
<keyword evidence="4 11" id="KW-1133">Transmembrane helix</keyword>
<dbReference type="PANTHER" id="PTHR24228:SF75">
    <property type="entry name" value="G-PROTEIN COUPLED RECEPTORS FAMILY 1 PROFILE DOMAIN-CONTAINING PROTEIN"/>
    <property type="match status" value="1"/>
</dbReference>
<organism evidence="13 14">
    <name type="scientific">Batillaria attramentaria</name>
    <dbReference type="NCBI Taxonomy" id="370345"/>
    <lineage>
        <taxon>Eukaryota</taxon>
        <taxon>Metazoa</taxon>
        <taxon>Spiralia</taxon>
        <taxon>Lophotrochozoa</taxon>
        <taxon>Mollusca</taxon>
        <taxon>Gastropoda</taxon>
        <taxon>Caenogastropoda</taxon>
        <taxon>Sorbeoconcha</taxon>
        <taxon>Cerithioidea</taxon>
        <taxon>Batillariidae</taxon>
        <taxon>Batillaria</taxon>
    </lineage>
</organism>
<evidence type="ECO:0000313" key="13">
    <source>
        <dbReference type="EMBL" id="KAK7503548.1"/>
    </source>
</evidence>
<protein>
    <recommendedName>
        <fullName evidence="12">G-protein coupled receptors family 1 profile domain-containing protein</fullName>
    </recommendedName>
</protein>
<evidence type="ECO:0000256" key="2">
    <source>
        <dbReference type="ARBA" id="ARBA00022475"/>
    </source>
</evidence>
<dbReference type="Pfam" id="PF00001">
    <property type="entry name" value="7tm_1"/>
    <property type="match status" value="1"/>
</dbReference>
<reference evidence="13 14" key="1">
    <citation type="journal article" date="2023" name="Sci. Data">
        <title>Genome assembly of the Korean intertidal mud-creeper Batillaria attramentaria.</title>
        <authorList>
            <person name="Patra A.K."/>
            <person name="Ho P.T."/>
            <person name="Jun S."/>
            <person name="Lee S.J."/>
            <person name="Kim Y."/>
            <person name="Won Y.J."/>
        </authorList>
    </citation>
    <scope>NUCLEOTIDE SEQUENCE [LARGE SCALE GENOMIC DNA]</scope>
    <source>
        <strain evidence="13">Wonlab-2016</strain>
    </source>
</reference>
<keyword evidence="6 11" id="KW-0472">Membrane</keyword>
<keyword evidence="2" id="KW-1003">Cell membrane</keyword>
<dbReference type="PROSITE" id="PS50262">
    <property type="entry name" value="G_PROTEIN_RECEP_F1_2"/>
    <property type="match status" value="1"/>
</dbReference>
<name>A0ABD0LWH8_9CAEN</name>
<evidence type="ECO:0000256" key="6">
    <source>
        <dbReference type="ARBA" id="ARBA00023136"/>
    </source>
</evidence>
<evidence type="ECO:0000256" key="7">
    <source>
        <dbReference type="ARBA" id="ARBA00023170"/>
    </source>
</evidence>
<dbReference type="InterPro" id="IPR017452">
    <property type="entry name" value="GPCR_Rhodpsn_7TM"/>
</dbReference>
<comment type="caution">
    <text evidence="13">The sequence shown here is derived from an EMBL/GenBank/DDBJ whole genome shotgun (WGS) entry which is preliminary data.</text>
</comment>
<dbReference type="AlphaFoldDB" id="A0ABD0LWH8"/>
<evidence type="ECO:0000256" key="4">
    <source>
        <dbReference type="ARBA" id="ARBA00022989"/>
    </source>
</evidence>
<comment type="subcellular location">
    <subcellularLocation>
        <location evidence="1">Cell membrane</location>
        <topology evidence="1">Multi-pass membrane protein</topology>
    </subcellularLocation>
</comment>
<dbReference type="EMBL" id="JACVVK020000019">
    <property type="protein sequence ID" value="KAK7503548.1"/>
    <property type="molecule type" value="Genomic_DNA"/>
</dbReference>
<evidence type="ECO:0000259" key="12">
    <source>
        <dbReference type="PROSITE" id="PS50262"/>
    </source>
</evidence>
<feature type="domain" description="G-protein coupled receptors family 1 profile" evidence="12">
    <location>
        <begin position="1"/>
        <end position="257"/>
    </location>
</feature>
<dbReference type="SUPFAM" id="SSF81321">
    <property type="entry name" value="Family A G protein-coupled receptor-like"/>
    <property type="match status" value="1"/>
</dbReference>
<evidence type="ECO:0000256" key="9">
    <source>
        <dbReference type="RuleBase" id="RU000688"/>
    </source>
</evidence>
<feature type="non-terminal residue" evidence="13">
    <location>
        <position position="257"/>
    </location>
</feature>
<keyword evidence="5 9" id="KW-0297">G-protein coupled receptor</keyword>
<dbReference type="PROSITE" id="PS00237">
    <property type="entry name" value="G_PROTEIN_RECEP_F1_1"/>
    <property type="match status" value="1"/>
</dbReference>
<dbReference type="InterPro" id="IPR000276">
    <property type="entry name" value="GPCR_Rhodpsn"/>
</dbReference>
<evidence type="ECO:0000256" key="10">
    <source>
        <dbReference type="SAM" id="MobiDB-lite"/>
    </source>
</evidence>
<feature type="transmembrane region" description="Helical" evidence="11">
    <location>
        <begin position="59"/>
        <end position="79"/>
    </location>
</feature>
<dbReference type="GO" id="GO:0005886">
    <property type="term" value="C:plasma membrane"/>
    <property type="evidence" value="ECO:0007669"/>
    <property type="project" value="UniProtKB-SubCell"/>
</dbReference>
<evidence type="ECO:0000256" key="8">
    <source>
        <dbReference type="ARBA" id="ARBA00023224"/>
    </source>
</evidence>